<evidence type="ECO:0000313" key="3">
    <source>
        <dbReference type="EMBL" id="ANV98757.1"/>
    </source>
</evidence>
<dbReference type="GO" id="GO:0009244">
    <property type="term" value="P:lipopolysaccharide core region biosynthetic process"/>
    <property type="evidence" value="ECO:0007669"/>
    <property type="project" value="TreeGrafter"/>
</dbReference>
<evidence type="ECO:0000256" key="2">
    <source>
        <dbReference type="ARBA" id="ARBA00022679"/>
    </source>
</evidence>
<reference evidence="4" key="1">
    <citation type="submission" date="2016-07" db="EMBL/GenBank/DDBJ databases">
        <authorList>
            <person name="Florea S."/>
            <person name="Webb J.S."/>
            <person name="Jaromczyk J."/>
            <person name="Schardl C.L."/>
        </authorList>
    </citation>
    <scope>NUCLEOTIDE SEQUENCE [LARGE SCALE GENOMIC DNA]</scope>
    <source>
        <strain evidence="4">MIT 01-6242</strain>
    </source>
</reference>
<keyword evidence="2" id="KW-0808">Transferase</keyword>
<name>A0A1B1U7H5_9HELI</name>
<evidence type="ECO:0000256" key="1">
    <source>
        <dbReference type="ARBA" id="ARBA00022676"/>
    </source>
</evidence>
<dbReference type="InterPro" id="IPR051199">
    <property type="entry name" value="LPS_LOS_Heptosyltrfase"/>
</dbReference>
<dbReference type="PANTHER" id="PTHR30160">
    <property type="entry name" value="TETRAACYLDISACCHARIDE 4'-KINASE-RELATED"/>
    <property type="match status" value="1"/>
</dbReference>
<dbReference type="Proteomes" id="UP000092884">
    <property type="component" value="Chromosome"/>
</dbReference>
<proteinExistence type="predicted"/>
<dbReference type="EMBL" id="CP016503">
    <property type="protein sequence ID" value="ANV98757.1"/>
    <property type="molecule type" value="Genomic_DNA"/>
</dbReference>
<dbReference type="STRING" id="222136.BBW65_03785"/>
<dbReference type="Gene3D" id="3.40.50.2000">
    <property type="entry name" value="Glycogen Phosphorylase B"/>
    <property type="match status" value="1"/>
</dbReference>
<dbReference type="Pfam" id="PF01075">
    <property type="entry name" value="Glyco_transf_9"/>
    <property type="match status" value="1"/>
</dbReference>
<sequence>MDALYNLDTFSHQELKAHIDSYHFDIFILTQANRWRCKLINQTNVQKVISLLSLGSVFKQKFHTIFISRNFSPTPQYQRMLKLVREINPSHFDTHFQEIDFSPIILQTQPKHQEFVQNFLSTYPNMQTLVMINPFSRTCSHNLTLQGWLHLATSLASLYPQILFIIPTYEGNPQTLELTDTPKNIVIFYNTPDLFNLIELIKRLKLLISPSTGNAHIANNLKIPLLGLFSKRDTMLWRGENMQIENLIIIPCKKEKMTPDVEQTLIKKAIQKAQELL</sequence>
<dbReference type="GO" id="GO:0005829">
    <property type="term" value="C:cytosol"/>
    <property type="evidence" value="ECO:0007669"/>
    <property type="project" value="TreeGrafter"/>
</dbReference>
<keyword evidence="4" id="KW-1185">Reference proteome</keyword>
<protein>
    <recommendedName>
        <fullName evidence="5">Lipopolysaccharide heptosyltransferase family protein</fullName>
    </recommendedName>
</protein>
<evidence type="ECO:0008006" key="5">
    <source>
        <dbReference type="Google" id="ProtNLM"/>
    </source>
</evidence>
<dbReference type="KEGG" id="het:BBW65_03785"/>
<evidence type="ECO:0000313" key="4">
    <source>
        <dbReference type="Proteomes" id="UP000092884"/>
    </source>
</evidence>
<accession>A0A1B1U7H5</accession>
<dbReference type="SUPFAM" id="SSF53756">
    <property type="entry name" value="UDP-Glycosyltransferase/glycogen phosphorylase"/>
    <property type="match status" value="1"/>
</dbReference>
<keyword evidence="1" id="KW-0328">Glycosyltransferase</keyword>
<dbReference type="GO" id="GO:0008713">
    <property type="term" value="F:ADP-heptose-lipopolysaccharide heptosyltransferase activity"/>
    <property type="evidence" value="ECO:0007669"/>
    <property type="project" value="TreeGrafter"/>
</dbReference>
<dbReference type="AlphaFoldDB" id="A0A1B1U7H5"/>
<dbReference type="InterPro" id="IPR002201">
    <property type="entry name" value="Glyco_trans_9"/>
</dbReference>
<organism evidence="3 4">
    <name type="scientific">Helicobacter enhydrae</name>
    <dbReference type="NCBI Taxonomy" id="222136"/>
    <lineage>
        <taxon>Bacteria</taxon>
        <taxon>Pseudomonadati</taxon>
        <taxon>Campylobacterota</taxon>
        <taxon>Epsilonproteobacteria</taxon>
        <taxon>Campylobacterales</taxon>
        <taxon>Helicobacteraceae</taxon>
        <taxon>Helicobacter</taxon>
    </lineage>
</organism>
<gene>
    <name evidence="3" type="ORF">BBW65_03785</name>
</gene>